<name>A0A914D5K1_9BILA</name>
<keyword evidence="2" id="KW-1185">Reference proteome</keyword>
<dbReference type="Proteomes" id="UP000887540">
    <property type="component" value="Unplaced"/>
</dbReference>
<evidence type="ECO:0000313" key="2">
    <source>
        <dbReference type="Proteomes" id="UP000887540"/>
    </source>
</evidence>
<protein>
    <submittedName>
        <fullName evidence="3">Uncharacterized protein</fullName>
    </submittedName>
</protein>
<evidence type="ECO:0000256" key="1">
    <source>
        <dbReference type="SAM" id="Coils"/>
    </source>
</evidence>
<sequence length="188" mass="21859">NHIEHEKENISNVTKISHVSDDRLNAELEEQKHKNDELRQRNYKIVEDVRKIEQATQKMISDLEAKYSKNQTELVHVITSELEKLAPKGSKLPNLKKNTDSEELIKWIHGLAHVLSAHPAQLPQQTHKKQQEESNQPVEQLQNRLKSYEKALANVNQHLHEIERAYAANDKLYKQKIATLESQLNNRS</sequence>
<feature type="coiled-coil region" evidence="1">
    <location>
        <begin position="138"/>
        <end position="165"/>
    </location>
</feature>
<reference evidence="3" key="1">
    <citation type="submission" date="2022-11" db="UniProtKB">
        <authorList>
            <consortium name="WormBaseParasite"/>
        </authorList>
    </citation>
    <scope>IDENTIFICATION</scope>
</reference>
<proteinExistence type="predicted"/>
<keyword evidence="1" id="KW-0175">Coiled coil</keyword>
<dbReference type="WBParaSite" id="ACRNAN_scaffold18409.g27879.t1">
    <property type="protein sequence ID" value="ACRNAN_scaffold18409.g27879.t1"/>
    <property type="gene ID" value="ACRNAN_scaffold18409.g27879"/>
</dbReference>
<organism evidence="2 3">
    <name type="scientific">Acrobeloides nanus</name>
    <dbReference type="NCBI Taxonomy" id="290746"/>
    <lineage>
        <taxon>Eukaryota</taxon>
        <taxon>Metazoa</taxon>
        <taxon>Ecdysozoa</taxon>
        <taxon>Nematoda</taxon>
        <taxon>Chromadorea</taxon>
        <taxon>Rhabditida</taxon>
        <taxon>Tylenchina</taxon>
        <taxon>Cephalobomorpha</taxon>
        <taxon>Cephaloboidea</taxon>
        <taxon>Cephalobidae</taxon>
        <taxon>Acrobeloides</taxon>
    </lineage>
</organism>
<accession>A0A914D5K1</accession>
<dbReference type="AlphaFoldDB" id="A0A914D5K1"/>
<evidence type="ECO:0000313" key="3">
    <source>
        <dbReference type="WBParaSite" id="ACRNAN_scaffold18409.g27879.t1"/>
    </source>
</evidence>